<dbReference type="PATRIC" id="fig|1703.6.peg.2210"/>
<dbReference type="PANTHER" id="PTHR38110">
    <property type="entry name" value="CHROMOSOME 23, WHOLE GENOME SHOTGUN SEQUENCE"/>
    <property type="match status" value="1"/>
</dbReference>
<dbReference type="InterPro" id="IPR052389">
    <property type="entry name" value="Sec_Metab_Biosynth-Assoc"/>
</dbReference>
<gene>
    <name evidence="3" type="ORF">AE0388_2311</name>
</gene>
<dbReference type="Proteomes" id="UP000031488">
    <property type="component" value="Unassembled WGS sequence"/>
</dbReference>
<reference evidence="3 4" key="1">
    <citation type="submission" date="2014-11" db="EMBL/GenBank/DDBJ databases">
        <title>Draft Genome Sequence of Brevibacterium linens AE038-8.</title>
        <authorList>
            <person name="Maizel D."/>
            <person name="Utturkar S.M."/>
            <person name="Brown S.D."/>
            <person name="Ferrero M."/>
            <person name="Rosen B.P."/>
        </authorList>
    </citation>
    <scope>NUCLEOTIDE SEQUENCE [LARGE SCALE GENOMIC DNA]</scope>
    <source>
        <strain evidence="3 4">AE038-8</strain>
    </source>
</reference>
<dbReference type="InterPro" id="IPR049449">
    <property type="entry name" value="TesB_ACOT8-like_N"/>
</dbReference>
<dbReference type="Pfam" id="PF13622">
    <property type="entry name" value="4HBT_3"/>
    <property type="match status" value="1"/>
</dbReference>
<name>A0A0B9A8H1_BRELN</name>
<dbReference type="InterPro" id="IPR049450">
    <property type="entry name" value="ACOT8-like_C"/>
</dbReference>
<organism evidence="3 4">
    <name type="scientific">Brevibacterium linens</name>
    <dbReference type="NCBI Taxonomy" id="1703"/>
    <lineage>
        <taxon>Bacteria</taxon>
        <taxon>Bacillati</taxon>
        <taxon>Actinomycetota</taxon>
        <taxon>Actinomycetes</taxon>
        <taxon>Micrococcales</taxon>
        <taxon>Brevibacteriaceae</taxon>
        <taxon>Brevibacterium</taxon>
    </lineage>
</organism>
<dbReference type="SUPFAM" id="SSF54637">
    <property type="entry name" value="Thioesterase/thiol ester dehydrase-isomerase"/>
    <property type="match status" value="2"/>
</dbReference>
<feature type="domain" description="Acyl-CoA thioesterase-like N-terminal HotDog" evidence="1">
    <location>
        <begin position="28"/>
        <end position="111"/>
    </location>
</feature>
<keyword evidence="4" id="KW-1185">Reference proteome</keyword>
<dbReference type="AlphaFoldDB" id="A0A0B9A8H1"/>
<dbReference type="EMBL" id="JTJZ01000020">
    <property type="protein sequence ID" value="KHS51761.1"/>
    <property type="molecule type" value="Genomic_DNA"/>
</dbReference>
<feature type="domain" description="Acyl-CoA thioesterase-like C-terminal" evidence="2">
    <location>
        <begin position="132"/>
        <end position="267"/>
    </location>
</feature>
<protein>
    <recommendedName>
        <fullName evidence="5">TesB-like acyl-CoA thioesterase 3</fullName>
    </recommendedName>
</protein>
<dbReference type="Gene3D" id="2.40.160.210">
    <property type="entry name" value="Acyl-CoA thioesterase, double hotdog domain"/>
    <property type="match status" value="1"/>
</dbReference>
<evidence type="ECO:0008006" key="5">
    <source>
        <dbReference type="Google" id="ProtNLM"/>
    </source>
</evidence>
<accession>A0A0B9A8H1</accession>
<dbReference type="Pfam" id="PF20789">
    <property type="entry name" value="4HBT_3C"/>
    <property type="match status" value="1"/>
</dbReference>
<dbReference type="PANTHER" id="PTHR38110:SF1">
    <property type="entry name" value="THIOESTERASE DOMAIN-CONTAINING PROTEIN"/>
    <property type="match status" value="1"/>
</dbReference>
<evidence type="ECO:0000313" key="3">
    <source>
        <dbReference type="EMBL" id="KHS51761.1"/>
    </source>
</evidence>
<dbReference type="InterPro" id="IPR042171">
    <property type="entry name" value="Acyl-CoA_hotdog"/>
</dbReference>
<dbReference type="InterPro" id="IPR029069">
    <property type="entry name" value="HotDog_dom_sf"/>
</dbReference>
<evidence type="ECO:0000259" key="1">
    <source>
        <dbReference type="Pfam" id="PF13622"/>
    </source>
</evidence>
<dbReference type="OrthoDB" id="5418286at2"/>
<comment type="caution">
    <text evidence="3">The sequence shown here is derived from an EMBL/GenBank/DDBJ whole genome shotgun (WGS) entry which is preliminary data.</text>
</comment>
<dbReference type="RefSeq" id="WP_039210521.1">
    <property type="nucleotide sequence ID" value="NZ_JTJZ01000020.1"/>
</dbReference>
<proteinExistence type="predicted"/>
<evidence type="ECO:0000259" key="2">
    <source>
        <dbReference type="Pfam" id="PF20789"/>
    </source>
</evidence>
<evidence type="ECO:0000313" key="4">
    <source>
        <dbReference type="Proteomes" id="UP000031488"/>
    </source>
</evidence>
<sequence>MSQTTASEFSRATAVTRQSDRNFTADLDAGWKVAGAVNGGYLLGVAGQALRVVNPSTPDPLVISTYYLGPSTEGPVDITTRTLREGRSTASYGIELFQNGAPTISAMATMGNLGELPDDVGTTATPPQLPPPEECVSVAETSEDFKKAAPLIERFDMRLDPATAGFAVGKPSGRGVLQGWICFIDGTDPDPLSLLTFLDSFPPVMFDLGRFNWAPTMELTAHVRALPAPGWISARLFTRNIAGGMFEEDCELWDSAGRLVAQSRQLARQPRD</sequence>